<evidence type="ECO:0000256" key="5">
    <source>
        <dbReference type="PIRNR" id="PIRNR038994"/>
    </source>
</evidence>
<dbReference type="Gene3D" id="3.20.20.140">
    <property type="entry name" value="Metal-dependent hydrolases"/>
    <property type="match status" value="1"/>
</dbReference>
<dbReference type="Pfam" id="PF01979">
    <property type="entry name" value="Amidohydro_1"/>
    <property type="match status" value="1"/>
</dbReference>
<evidence type="ECO:0000256" key="1">
    <source>
        <dbReference type="ARBA" id="ARBA00010716"/>
    </source>
</evidence>
<evidence type="ECO:0000259" key="6">
    <source>
        <dbReference type="Pfam" id="PF01979"/>
    </source>
</evidence>
<name>A0ABQ1NK79_9BACI</name>
<evidence type="ECO:0000256" key="2">
    <source>
        <dbReference type="ARBA" id="ARBA00022723"/>
    </source>
</evidence>
<reference evidence="8" key="1">
    <citation type="journal article" date="2019" name="Int. J. Syst. Evol. Microbiol.">
        <title>The Global Catalogue of Microorganisms (GCM) 10K type strain sequencing project: providing services to taxonomists for standard genome sequencing and annotation.</title>
        <authorList>
            <consortium name="The Broad Institute Genomics Platform"/>
            <consortium name="The Broad Institute Genome Sequencing Center for Infectious Disease"/>
            <person name="Wu L."/>
            <person name="Ma J."/>
        </authorList>
    </citation>
    <scope>NUCLEOTIDE SEQUENCE [LARGE SCALE GENOMIC DNA]</scope>
    <source>
        <strain evidence="8">CCM 7282</strain>
    </source>
</reference>
<dbReference type="EMBL" id="BMCJ01000001">
    <property type="protein sequence ID" value="GGC79245.1"/>
    <property type="molecule type" value="Genomic_DNA"/>
</dbReference>
<sequence length="394" mass="42628">MTQTLLIKNVTIIVENEKEITGSLWIEEGKIADISKEGFSDRTANRVIDGKGKNWSVIPGFIDVHIHGAAGHDTMDATQEALEGIATVLPEEGTTSFLATTMTQSEAAISKALANAADYIDHQVDGYRAEIIGIHLEGPFISKDKAGAQPLEHIIAPDLEQFNAWNETARQLIRLVTIAPEEPGALQLIEHLSKSDIVASIGHTNASFAEVAQAVEKGATHVTHLYNQMRGLHHREPGALGAALLHKELSVEIIVDFVHAHQEAVRLAYEAKGPEKMMLITDAMRAKCLAPGEYDLAGQQVTVEDNEARLADGTIAGSVLTLKQAVANLKETVHPSVYDLIQLTSANAAKELNVFDRKGSISTGKDADLVILDEDWDVAVTICKGTIAYEQEGR</sequence>
<evidence type="ECO:0000256" key="4">
    <source>
        <dbReference type="ARBA" id="ARBA00023277"/>
    </source>
</evidence>
<dbReference type="PANTHER" id="PTHR11113:SF14">
    <property type="entry name" value="N-ACETYLGLUCOSAMINE-6-PHOSPHATE DEACETYLASE"/>
    <property type="match status" value="1"/>
</dbReference>
<dbReference type="InterPro" id="IPR003764">
    <property type="entry name" value="GlcNAc_6-P_deAcase"/>
</dbReference>
<organism evidence="7 8">
    <name type="scientific">Thalassobacillus devorans</name>
    <dbReference type="NCBI Taxonomy" id="279813"/>
    <lineage>
        <taxon>Bacteria</taxon>
        <taxon>Bacillati</taxon>
        <taxon>Bacillota</taxon>
        <taxon>Bacilli</taxon>
        <taxon>Bacillales</taxon>
        <taxon>Bacillaceae</taxon>
        <taxon>Thalassobacillus</taxon>
    </lineage>
</organism>
<comment type="caution">
    <text evidence="7">The sequence shown here is derived from an EMBL/GenBank/DDBJ whole genome shotgun (WGS) entry which is preliminary data.</text>
</comment>
<keyword evidence="3 5" id="KW-0378">Hydrolase</keyword>
<dbReference type="InterPro" id="IPR011059">
    <property type="entry name" value="Metal-dep_hydrolase_composite"/>
</dbReference>
<dbReference type="Proteomes" id="UP000619534">
    <property type="component" value="Unassembled WGS sequence"/>
</dbReference>
<gene>
    <name evidence="7" type="primary">nagA</name>
    <name evidence="7" type="ORF">GCM10007216_07150</name>
</gene>
<keyword evidence="2" id="KW-0479">Metal-binding</keyword>
<evidence type="ECO:0000313" key="8">
    <source>
        <dbReference type="Proteomes" id="UP000619534"/>
    </source>
</evidence>
<comment type="similarity">
    <text evidence="1 5">Belongs to the metallo-dependent hydrolases superfamily. NagA family.</text>
</comment>
<proteinExistence type="inferred from homology"/>
<protein>
    <submittedName>
        <fullName evidence="7">N-acetylglucosamine-6-phosphate deacetylase</fullName>
    </submittedName>
</protein>
<evidence type="ECO:0000256" key="3">
    <source>
        <dbReference type="ARBA" id="ARBA00022801"/>
    </source>
</evidence>
<dbReference type="InterPro" id="IPR006680">
    <property type="entry name" value="Amidohydro-rel"/>
</dbReference>
<dbReference type="Gene3D" id="2.30.40.10">
    <property type="entry name" value="Urease, subunit C, domain 1"/>
    <property type="match status" value="1"/>
</dbReference>
<dbReference type="SUPFAM" id="SSF51338">
    <property type="entry name" value="Composite domain of metallo-dependent hydrolases"/>
    <property type="match status" value="1"/>
</dbReference>
<evidence type="ECO:0000313" key="7">
    <source>
        <dbReference type="EMBL" id="GGC79245.1"/>
    </source>
</evidence>
<keyword evidence="4 5" id="KW-0119">Carbohydrate metabolism</keyword>
<dbReference type="NCBIfam" id="TIGR00221">
    <property type="entry name" value="nagA"/>
    <property type="match status" value="1"/>
</dbReference>
<accession>A0ABQ1NK79</accession>
<dbReference type="PANTHER" id="PTHR11113">
    <property type="entry name" value="N-ACETYLGLUCOSAMINE-6-PHOSPHATE DEACETYLASE"/>
    <property type="match status" value="1"/>
</dbReference>
<feature type="domain" description="Amidohydrolase-related" evidence="6">
    <location>
        <begin position="57"/>
        <end position="387"/>
    </location>
</feature>
<dbReference type="PIRSF" id="PIRSF038994">
    <property type="entry name" value="NagA"/>
    <property type="match status" value="1"/>
</dbReference>
<dbReference type="SUPFAM" id="SSF51556">
    <property type="entry name" value="Metallo-dependent hydrolases"/>
    <property type="match status" value="1"/>
</dbReference>
<dbReference type="InterPro" id="IPR032466">
    <property type="entry name" value="Metal_Hydrolase"/>
</dbReference>
<dbReference type="CDD" id="cd00854">
    <property type="entry name" value="NagA"/>
    <property type="match status" value="1"/>
</dbReference>
<keyword evidence="8" id="KW-1185">Reference proteome</keyword>
<dbReference type="RefSeq" id="WP_062445420.1">
    <property type="nucleotide sequence ID" value="NZ_BMCJ01000001.1"/>
</dbReference>